<dbReference type="InterPro" id="IPR012341">
    <property type="entry name" value="6hp_glycosidase-like_sf"/>
</dbReference>
<organism evidence="3 4">
    <name type="scientific">Streptomyces hyaluromycini</name>
    <dbReference type="NCBI Taxonomy" id="1377993"/>
    <lineage>
        <taxon>Bacteria</taxon>
        <taxon>Bacillati</taxon>
        <taxon>Actinomycetota</taxon>
        <taxon>Actinomycetes</taxon>
        <taxon>Kitasatosporales</taxon>
        <taxon>Streptomycetaceae</taxon>
        <taxon>Streptomyces</taxon>
    </lineage>
</organism>
<evidence type="ECO:0000313" key="4">
    <source>
        <dbReference type="Proteomes" id="UP001474181"/>
    </source>
</evidence>
<feature type="domain" description="Alpha-L-rhamnosidase six-hairpin glycosidase" evidence="2">
    <location>
        <begin position="261"/>
        <end position="478"/>
    </location>
</feature>
<dbReference type="Proteomes" id="UP001474181">
    <property type="component" value="Unassembled WGS sequence"/>
</dbReference>
<dbReference type="Pfam" id="PF17389">
    <property type="entry name" value="Bac_rhamnosid6H"/>
    <property type="match status" value="1"/>
</dbReference>
<dbReference type="Gene3D" id="1.50.10.10">
    <property type="match status" value="1"/>
</dbReference>
<dbReference type="Gene3D" id="2.60.420.10">
    <property type="entry name" value="Maltose phosphorylase, domain 3"/>
    <property type="match status" value="1"/>
</dbReference>
<dbReference type="RefSeq" id="WP_350780472.1">
    <property type="nucleotide sequence ID" value="NZ_JBEPEK010000074.1"/>
</dbReference>
<dbReference type="InterPro" id="IPR035396">
    <property type="entry name" value="Bac_rhamnosid6H"/>
</dbReference>
<dbReference type="EMBL" id="JBEPEK010000074">
    <property type="protein sequence ID" value="MER7180433.1"/>
    <property type="molecule type" value="Genomic_DNA"/>
</dbReference>
<keyword evidence="4" id="KW-1185">Reference proteome</keyword>
<feature type="signal peptide" evidence="1">
    <location>
        <begin position="1"/>
        <end position="34"/>
    </location>
</feature>
<reference evidence="3 4" key="1">
    <citation type="submission" date="2024-06" db="EMBL/GenBank/DDBJ databases">
        <title>The Natural Products Discovery Center: Release of the First 8490 Sequenced Strains for Exploring Actinobacteria Biosynthetic Diversity.</title>
        <authorList>
            <person name="Kalkreuter E."/>
            <person name="Kautsar S.A."/>
            <person name="Yang D."/>
            <person name="Bader C.D."/>
            <person name="Teijaro C.N."/>
            <person name="Fluegel L."/>
            <person name="Davis C.M."/>
            <person name="Simpson J.R."/>
            <person name="Lauterbach L."/>
            <person name="Steele A.D."/>
            <person name="Gui C."/>
            <person name="Meng S."/>
            <person name="Li G."/>
            <person name="Viehrig K."/>
            <person name="Ye F."/>
            <person name="Su P."/>
            <person name="Kiefer A.F."/>
            <person name="Nichols A."/>
            <person name="Cepeda A.J."/>
            <person name="Yan W."/>
            <person name="Fan B."/>
            <person name="Jiang Y."/>
            <person name="Adhikari A."/>
            <person name="Zheng C.-J."/>
            <person name="Schuster L."/>
            <person name="Cowan T.M."/>
            <person name="Smanski M.J."/>
            <person name="Chevrette M.G."/>
            <person name="De Carvalho L.P.S."/>
            <person name="Shen B."/>
        </authorList>
    </citation>
    <scope>NUCLEOTIDE SEQUENCE [LARGE SCALE GENOMIC DNA]</scope>
    <source>
        <strain evidence="3 4">NPDC000234</strain>
    </source>
</reference>
<dbReference type="PANTHER" id="PTHR34987:SF6">
    <property type="entry name" value="ALPHA-L-RHAMNOSIDASE SIX-HAIRPIN GLYCOSIDASE DOMAIN-CONTAINING PROTEIN"/>
    <property type="match status" value="1"/>
</dbReference>
<evidence type="ECO:0000259" key="2">
    <source>
        <dbReference type="Pfam" id="PF17389"/>
    </source>
</evidence>
<sequence>MRRRSPLSRPPGRHHLLGLAVVAAATLTVGPAPSADIVPVSATGTSTGARAAAVDPLNYSPTSRTLKPTAVYRTSGSVANPQNVLSGQPTRISGSQSAVTLDFGKEVGGLATLSFGSASDSGQRVGLAFSESSLYAGNNSDRSSGRDGEDGALYATASANGTYTVPTAQLRGGFRYLTVFLDTSGWVDLTGVSLGFTAAPGKSNPADYANYFHSSDDLLNRIWYAGAYTVQLNTIASNQGRAWPPPASAWDNSATVGVGDSVLVDGAKRDRTVWPGDMGIAVPTQYAYSGDLTSTRNALTTMYNAQSAEGEIPWSGPPFNLTGSDTYHTWTLLGTSTYYTYSADRSWLDSEWANYKRGMAFITNKIDGNNLLDVTRTQDWARVGQGGENISANALLYAALRGGATLAAAEGDSALAASWTGKADAIKSAANSLLWDASKGMYKDNPTSGLYPQDGNSLAVWYGLTDSAAKAQSVVAGLGKNWGAYGPTTPEWGGNVSPFAGGMELNARFTANDDYTALDQIRRTWGHMLDSDIGTKSTFWEGVKADGGHAYGGSFMSLAHGWSSAPTSTLTFDVLGTAPESAGGAYRFVPHPGDLTSAEGRITLPQGAVDASWSRDPAAGTYSAHLTSPAGTTGRIGIPKSGGGNVSVSVNGTVVWSNGTFTPASGITGASQDDTYVYLTGVAPGSYTVTATGLGNPAAPADPATTGALRAGYTRCAGEGGTCSFSGTRSVAYGAGTYTYKTVTGSTACANDSFGGDPAPNLVKSCYVADAGGPPGYTACAAENGTCAVPGYNRDVAYGANGNFLHQVTNGSVTCSNAHFGDPIDGVAKSCYLPPAGAPAGGWTKCADQNGTCAAAAGQPVMYGAFGAFTTLRATGDTPCTDAKFGDPIPGESKACYTAGGGPAGYAANCSDETGTCAFSGQQTVAYGARGAFVYRTFTGGTSCTTTAFGGTDPLPGVRKGCYLTS</sequence>
<keyword evidence="1" id="KW-0732">Signal</keyword>
<accession>A0ABV1WUL7</accession>
<evidence type="ECO:0000313" key="3">
    <source>
        <dbReference type="EMBL" id="MER7180433.1"/>
    </source>
</evidence>
<evidence type="ECO:0000256" key="1">
    <source>
        <dbReference type="SAM" id="SignalP"/>
    </source>
</evidence>
<dbReference type="SUPFAM" id="SSF48208">
    <property type="entry name" value="Six-hairpin glycosidases"/>
    <property type="match status" value="1"/>
</dbReference>
<dbReference type="PANTHER" id="PTHR34987">
    <property type="entry name" value="C, PUTATIVE (AFU_ORTHOLOGUE AFUA_3G02880)-RELATED"/>
    <property type="match status" value="1"/>
</dbReference>
<dbReference type="InterPro" id="IPR008928">
    <property type="entry name" value="6-hairpin_glycosidase_sf"/>
</dbReference>
<name>A0ABV1WUL7_9ACTN</name>
<feature type="chain" id="PRO_5046947080" evidence="1">
    <location>
        <begin position="35"/>
        <end position="966"/>
    </location>
</feature>
<gene>
    <name evidence="3" type="ORF">ABT404_13300</name>
</gene>
<protein>
    <submittedName>
        <fullName evidence="3">Alpha-L-rhamnosidase</fullName>
    </submittedName>
</protein>
<comment type="caution">
    <text evidence="3">The sequence shown here is derived from an EMBL/GenBank/DDBJ whole genome shotgun (WGS) entry which is preliminary data.</text>
</comment>
<proteinExistence type="predicted"/>